<proteinExistence type="predicted"/>
<keyword evidence="2" id="KW-0812">Transmembrane</keyword>
<name>X0SWB7_9ZZZZ</name>
<gene>
    <name evidence="5" type="ORF">S01H1_09758</name>
</gene>
<dbReference type="EMBL" id="BARS01004987">
    <property type="protein sequence ID" value="GAF85294.1"/>
    <property type="molecule type" value="Genomic_DNA"/>
</dbReference>
<evidence type="ECO:0000256" key="2">
    <source>
        <dbReference type="ARBA" id="ARBA00022692"/>
    </source>
</evidence>
<comment type="caution">
    <text evidence="5">The sequence shown here is derived from an EMBL/GenBank/DDBJ whole genome shotgun (WGS) entry which is preliminary data.</text>
</comment>
<keyword evidence="4" id="KW-0472">Membrane</keyword>
<dbReference type="AlphaFoldDB" id="X0SWB7"/>
<accession>X0SWB7</accession>
<dbReference type="PANTHER" id="PTHR39344:SF1">
    <property type="entry name" value="UPF0182 PROTEIN SLL1060"/>
    <property type="match status" value="1"/>
</dbReference>
<feature type="non-terminal residue" evidence="5">
    <location>
        <position position="262"/>
    </location>
</feature>
<sequence>MFATFLPILVQKFVVKPNELDKESPYIAYNIDYTRKAYNMDKIKEVDFPVSDKLSVEDIKRQNVTIQNIRIWDERPLLQTYRQIQAIRLYYDFNNVDVDRYVINKQLRQVMLAARELAVNQLPPQANTWVNRHLIYTHGYGLALSPVNEVTSEGLPRLLIKDLPPSFDADLKIERPEIYYGERTDGYVLVKTKTKEFDYPKGDKNVYTIYQGRGGVHIKSFARRLLFALEFSDPQILFTAYLSPESRIMYIRRIERREGRIL</sequence>
<evidence type="ECO:0000256" key="4">
    <source>
        <dbReference type="ARBA" id="ARBA00023136"/>
    </source>
</evidence>
<keyword evidence="1" id="KW-1003">Cell membrane</keyword>
<keyword evidence="3" id="KW-1133">Transmembrane helix</keyword>
<dbReference type="PANTHER" id="PTHR39344">
    <property type="entry name" value="UPF0182 PROTEIN SLL1060"/>
    <property type="match status" value="1"/>
</dbReference>
<dbReference type="Pfam" id="PF03699">
    <property type="entry name" value="UPF0182"/>
    <property type="match status" value="1"/>
</dbReference>
<organism evidence="5">
    <name type="scientific">marine sediment metagenome</name>
    <dbReference type="NCBI Taxonomy" id="412755"/>
    <lineage>
        <taxon>unclassified sequences</taxon>
        <taxon>metagenomes</taxon>
        <taxon>ecological metagenomes</taxon>
    </lineage>
</organism>
<evidence type="ECO:0000256" key="1">
    <source>
        <dbReference type="ARBA" id="ARBA00022475"/>
    </source>
</evidence>
<evidence type="ECO:0000313" key="5">
    <source>
        <dbReference type="EMBL" id="GAF85294.1"/>
    </source>
</evidence>
<dbReference type="GO" id="GO:0016020">
    <property type="term" value="C:membrane"/>
    <property type="evidence" value="ECO:0007669"/>
    <property type="project" value="InterPro"/>
</dbReference>
<dbReference type="InterPro" id="IPR005372">
    <property type="entry name" value="UPF0182"/>
</dbReference>
<protein>
    <submittedName>
        <fullName evidence="5">Uncharacterized protein</fullName>
    </submittedName>
</protein>
<dbReference type="GO" id="GO:0005576">
    <property type="term" value="C:extracellular region"/>
    <property type="evidence" value="ECO:0007669"/>
    <property type="project" value="TreeGrafter"/>
</dbReference>
<evidence type="ECO:0000256" key="3">
    <source>
        <dbReference type="ARBA" id="ARBA00022989"/>
    </source>
</evidence>
<reference evidence="5" key="1">
    <citation type="journal article" date="2014" name="Front. Microbiol.">
        <title>High frequency of phylogenetically diverse reductive dehalogenase-homologous genes in deep subseafloor sedimentary metagenomes.</title>
        <authorList>
            <person name="Kawai M."/>
            <person name="Futagami T."/>
            <person name="Toyoda A."/>
            <person name="Takaki Y."/>
            <person name="Nishi S."/>
            <person name="Hori S."/>
            <person name="Arai W."/>
            <person name="Tsubouchi T."/>
            <person name="Morono Y."/>
            <person name="Uchiyama I."/>
            <person name="Ito T."/>
            <person name="Fujiyama A."/>
            <person name="Inagaki F."/>
            <person name="Takami H."/>
        </authorList>
    </citation>
    <scope>NUCLEOTIDE SEQUENCE</scope>
    <source>
        <strain evidence="5">Expedition CK06-06</strain>
    </source>
</reference>